<gene>
    <name evidence="6" type="ORF">QO000_002989</name>
</gene>
<dbReference type="RefSeq" id="WP_301552660.1">
    <property type="nucleotide sequence ID" value="NZ_JAQRMZ010000009.1"/>
</dbReference>
<dbReference type="InterPro" id="IPR015168">
    <property type="entry name" value="SsuA/THI5"/>
</dbReference>
<feature type="chain" id="PRO_5046784806" evidence="4">
    <location>
        <begin position="19"/>
        <end position="327"/>
    </location>
</feature>
<comment type="similarity">
    <text evidence="2">Belongs to the bacterial solute-binding protein SsuA/TauA family.</text>
</comment>
<dbReference type="GeneID" id="301328311"/>
<reference evidence="6" key="1">
    <citation type="submission" date="2023-07" db="EMBL/GenBank/DDBJ databases">
        <title>Genomic Encyclopedia of Type Strains, Phase IV (KMG-IV): sequencing the most valuable type-strain genomes for metagenomic binning, comparative biology and taxonomic classification.</title>
        <authorList>
            <person name="Goeker M."/>
        </authorList>
    </citation>
    <scope>NUCLEOTIDE SEQUENCE [LARGE SCALE GENOMIC DNA]</scope>
    <source>
        <strain evidence="6">JSM 076093</strain>
    </source>
</reference>
<dbReference type="Pfam" id="PF08139">
    <property type="entry name" value="LPAM_1"/>
    <property type="match status" value="1"/>
</dbReference>
<name>A0ABU0K3Q9_9BACL</name>
<organism evidence="6 7">
    <name type="scientific">Guptibacillus hwajinpoensis</name>
    <dbReference type="NCBI Taxonomy" id="208199"/>
    <lineage>
        <taxon>Bacteria</taxon>
        <taxon>Bacillati</taxon>
        <taxon>Bacillota</taxon>
        <taxon>Bacilli</taxon>
        <taxon>Bacillales</taxon>
        <taxon>Guptibacillaceae</taxon>
        <taxon>Guptibacillus</taxon>
    </lineage>
</organism>
<dbReference type="PANTHER" id="PTHR30024">
    <property type="entry name" value="ALIPHATIC SULFONATES-BINDING PROTEIN-RELATED"/>
    <property type="match status" value="1"/>
</dbReference>
<dbReference type="Gene3D" id="3.40.190.10">
    <property type="entry name" value="Periplasmic binding protein-like II"/>
    <property type="match status" value="2"/>
</dbReference>
<evidence type="ECO:0000256" key="1">
    <source>
        <dbReference type="ARBA" id="ARBA00004418"/>
    </source>
</evidence>
<evidence type="ECO:0000313" key="6">
    <source>
        <dbReference type="EMBL" id="MDQ0484005.1"/>
    </source>
</evidence>
<evidence type="ECO:0000256" key="2">
    <source>
        <dbReference type="ARBA" id="ARBA00010742"/>
    </source>
</evidence>
<dbReference type="PROSITE" id="PS51257">
    <property type="entry name" value="PROKAR_LIPOPROTEIN"/>
    <property type="match status" value="1"/>
</dbReference>
<dbReference type="Proteomes" id="UP001226720">
    <property type="component" value="Unassembled WGS sequence"/>
</dbReference>
<dbReference type="InterPro" id="IPR012640">
    <property type="entry name" value="Membr_lipoprot_lipid_attach_CS"/>
</dbReference>
<feature type="domain" description="SsuA/THI5-like" evidence="5">
    <location>
        <begin position="74"/>
        <end position="249"/>
    </location>
</feature>
<evidence type="ECO:0000313" key="7">
    <source>
        <dbReference type="Proteomes" id="UP001226720"/>
    </source>
</evidence>
<evidence type="ECO:0000256" key="4">
    <source>
        <dbReference type="SAM" id="SignalP"/>
    </source>
</evidence>
<keyword evidence="7" id="KW-1185">Reference proteome</keyword>
<dbReference type="SUPFAM" id="SSF53850">
    <property type="entry name" value="Periplasmic binding protein-like II"/>
    <property type="match status" value="1"/>
</dbReference>
<feature type="signal peptide" evidence="4">
    <location>
        <begin position="1"/>
        <end position="18"/>
    </location>
</feature>
<protein>
    <submittedName>
        <fullName evidence="6">NitT/TauT family transport system substrate-binding protein</fullName>
    </submittedName>
</protein>
<comment type="caution">
    <text evidence="6">The sequence shown here is derived from an EMBL/GenBank/DDBJ whole genome shotgun (WGS) entry which is preliminary data.</text>
</comment>
<dbReference type="EMBL" id="JAUSWM010000005">
    <property type="protein sequence ID" value="MDQ0484005.1"/>
    <property type="molecule type" value="Genomic_DNA"/>
</dbReference>
<comment type="subcellular location">
    <subcellularLocation>
        <location evidence="1">Periplasm</location>
    </subcellularLocation>
</comment>
<accession>A0ABU0K3Q9</accession>
<keyword evidence="3 4" id="KW-0732">Signal</keyword>
<dbReference type="PANTHER" id="PTHR30024:SF47">
    <property type="entry name" value="TAURINE-BINDING PERIPLASMIC PROTEIN"/>
    <property type="match status" value="1"/>
</dbReference>
<sequence>MKKILLFMVAVLVLSACSNTDNSTSSSSDDSEKPELNIGYVSILANAPGIVADKNGAFNEKLTAETYGFNSGPELYQALASGDLDVAYAGIPALVNWSSRGLPVKVISKVSEGKVGVVTSEDSGITSVEELKGQVLAGVKSGSGVDIITRGLILPDAGLTAEDVTIQEFKQTNIEPAVDSGQAQAGVLNEPFLTYSLLRGKKQIAEENDPALVIIVSEEALKNKPEAVQAFMDVHQSTIEDLNDDPEKANQVLVDVFNIADVEDVPAEQVIAKAKGKMTYDWQFDDNDFDYYQQLADAAYDLGYVDKKVDVNKLMDLSFVDGVTKSE</sequence>
<evidence type="ECO:0000259" key="5">
    <source>
        <dbReference type="Pfam" id="PF09084"/>
    </source>
</evidence>
<evidence type="ECO:0000256" key="3">
    <source>
        <dbReference type="ARBA" id="ARBA00022729"/>
    </source>
</evidence>
<proteinExistence type="inferred from homology"/>
<dbReference type="Pfam" id="PF09084">
    <property type="entry name" value="NMT1"/>
    <property type="match status" value="1"/>
</dbReference>